<dbReference type="InterPro" id="IPR010610">
    <property type="entry name" value="EryCIII-like_C"/>
</dbReference>
<dbReference type="eggNOG" id="COG1819">
    <property type="taxonomic scope" value="Bacteria"/>
</dbReference>
<evidence type="ECO:0000313" key="3">
    <source>
        <dbReference type="Proteomes" id="UP000005744"/>
    </source>
</evidence>
<dbReference type="GO" id="GO:0008194">
    <property type="term" value="F:UDP-glycosyltransferase activity"/>
    <property type="evidence" value="ECO:0007669"/>
    <property type="project" value="InterPro"/>
</dbReference>
<dbReference type="Pfam" id="PF06722">
    <property type="entry name" value="EryCIII-like_C"/>
    <property type="match status" value="1"/>
</dbReference>
<dbReference type="GO" id="GO:0017000">
    <property type="term" value="P:antibiotic biosynthetic process"/>
    <property type="evidence" value="ECO:0007669"/>
    <property type="project" value="UniProtKB-ARBA"/>
</dbReference>
<dbReference type="AlphaFoldDB" id="I3CL24"/>
<keyword evidence="3" id="KW-1185">Reference proteome</keyword>
<keyword evidence="2" id="KW-0808">Transferase</keyword>
<dbReference type="RefSeq" id="WP_002692278.1">
    <property type="nucleotide sequence ID" value="NZ_JH600070.1"/>
</dbReference>
<dbReference type="HOGENOM" id="CLU_000537_8_0_6"/>
<organism evidence="2 3">
    <name type="scientific">Beggiatoa alba B18LD</name>
    <dbReference type="NCBI Taxonomy" id="395493"/>
    <lineage>
        <taxon>Bacteria</taxon>
        <taxon>Pseudomonadati</taxon>
        <taxon>Pseudomonadota</taxon>
        <taxon>Gammaproteobacteria</taxon>
        <taxon>Thiotrichales</taxon>
        <taxon>Thiotrichaceae</taxon>
        <taxon>Beggiatoa</taxon>
    </lineage>
</organism>
<protein>
    <submittedName>
        <fullName evidence="2">Glycosyl transferase, UDP-glucuronosyltransferase</fullName>
    </submittedName>
</protein>
<dbReference type="PANTHER" id="PTHR48050">
    <property type="entry name" value="STEROL 3-BETA-GLUCOSYLTRANSFERASE"/>
    <property type="match status" value="1"/>
</dbReference>
<evidence type="ECO:0000313" key="2">
    <source>
        <dbReference type="EMBL" id="EIJ44317.1"/>
    </source>
</evidence>
<dbReference type="InterPro" id="IPR050426">
    <property type="entry name" value="Glycosyltransferase_28"/>
</dbReference>
<evidence type="ECO:0000259" key="1">
    <source>
        <dbReference type="Pfam" id="PF06722"/>
    </source>
</evidence>
<feature type="domain" description="Erythromycin biosynthesis protein CIII-like C-terminal" evidence="1">
    <location>
        <begin position="287"/>
        <end position="385"/>
    </location>
</feature>
<proteinExistence type="predicted"/>
<dbReference type="GO" id="GO:0016758">
    <property type="term" value="F:hexosyltransferase activity"/>
    <property type="evidence" value="ECO:0007669"/>
    <property type="project" value="UniProtKB-ARBA"/>
</dbReference>
<dbReference type="PANTHER" id="PTHR48050:SF13">
    <property type="entry name" value="STEROL 3-BETA-GLUCOSYLTRANSFERASE UGT80A2"/>
    <property type="match status" value="1"/>
</dbReference>
<dbReference type="STRING" id="395493.BegalDRAFT_3507"/>
<dbReference type="InterPro" id="IPR002213">
    <property type="entry name" value="UDP_glucos_trans"/>
</dbReference>
<name>I3CL24_9GAMM</name>
<dbReference type="Gene3D" id="3.40.50.2000">
    <property type="entry name" value="Glycogen Phosphorylase B"/>
    <property type="match status" value="2"/>
</dbReference>
<reference evidence="2 3" key="1">
    <citation type="submission" date="2011-11" db="EMBL/GenBank/DDBJ databases">
        <title>Improved High-Quality Draft sequence of Beggiatoa alba B18lD.</title>
        <authorList>
            <consortium name="US DOE Joint Genome Institute"/>
            <person name="Lucas S."/>
            <person name="Han J."/>
            <person name="Lapidus A."/>
            <person name="Cheng J.-F."/>
            <person name="Goodwin L."/>
            <person name="Pitluck S."/>
            <person name="Peters L."/>
            <person name="Mikhailova N."/>
            <person name="Held B."/>
            <person name="Detter J.C."/>
            <person name="Han C."/>
            <person name="Tapia R."/>
            <person name="Land M."/>
            <person name="Hauser L."/>
            <person name="Kyrpides N."/>
            <person name="Ivanova N."/>
            <person name="Pagani I."/>
            <person name="Samuel K."/>
            <person name="Teske A."/>
            <person name="Mueller J."/>
            <person name="Woyke T."/>
        </authorList>
    </citation>
    <scope>NUCLEOTIDE SEQUENCE [LARGE SCALE GENOMIC DNA]</scope>
    <source>
        <strain evidence="2 3">B18LD</strain>
    </source>
</reference>
<sequence>MRITVITFGTEGDTRPIIALCHGLQAKGHQVTLLVERTALNLAQSWKVRAQALSGDMLASLQAQGVLSPLMKKGGDATQLSKALAKIASENTAAWMQVLVEQAQGSDLILYSGLAAYVGLSVADYLRIPAIGLGLWPMSPTREFPSPLLPPWHLTGWLNYISHLAINGLLWRLFRKTLNQARQQVCGQAPRYKMWRDYPILYGVSPHLVPTPHDWLPVWKLCGNWQLPLSSGWQAPSALQDFLATGEPPIYVGFGSMAGFDQQRLLNIVVEATQGKRVVFLAGWSGIRAEQLPKHFFMVNNIPHDWLFPKMSLIIHHGGAGTTHAAARAGIPEIILPFAGDQFFWAGRLADLGISPEYIASQKITAESLATHIQFAQQANVQAKAKTLGLLMEQEDGIQAAIQQIETWMIKPMLLQ</sequence>
<accession>I3CL24</accession>
<dbReference type="FunFam" id="3.40.50.2000:FF:000009">
    <property type="entry name" value="Sterol 3-beta-glucosyltransferase UGT80A2"/>
    <property type="match status" value="1"/>
</dbReference>
<dbReference type="SUPFAM" id="SSF53756">
    <property type="entry name" value="UDP-Glycosyltransferase/glycogen phosphorylase"/>
    <property type="match status" value="1"/>
</dbReference>
<dbReference type="CDD" id="cd03784">
    <property type="entry name" value="GT1_Gtf-like"/>
    <property type="match status" value="1"/>
</dbReference>
<dbReference type="OrthoDB" id="9805366at2"/>
<dbReference type="EMBL" id="JH600070">
    <property type="protein sequence ID" value="EIJ44317.1"/>
    <property type="molecule type" value="Genomic_DNA"/>
</dbReference>
<dbReference type="Proteomes" id="UP000005744">
    <property type="component" value="Unassembled WGS sequence"/>
</dbReference>
<gene>
    <name evidence="2" type="ORF">BegalDRAFT_3507</name>
</gene>